<dbReference type="EMBL" id="CP001344">
    <property type="protein sequence ID" value="ACL44651.1"/>
    <property type="molecule type" value="Genomic_DNA"/>
</dbReference>
<dbReference type="InterPro" id="IPR011042">
    <property type="entry name" value="6-blade_b-propeller_TolB-like"/>
</dbReference>
<dbReference type="KEGG" id="cyn:Cyan7425_2292"/>
<name>B8HW72_CYAP4</name>
<evidence type="ECO:0000313" key="1">
    <source>
        <dbReference type="EMBL" id="ACL44651.1"/>
    </source>
</evidence>
<protein>
    <submittedName>
        <fullName evidence="1">Uncharacterized protein</fullName>
    </submittedName>
</protein>
<dbReference type="HOGENOM" id="CLU_059339_0_0_3"/>
<reference evidence="1" key="1">
    <citation type="submission" date="2009-01" db="EMBL/GenBank/DDBJ databases">
        <title>Complete sequence of chromosome Cyanothece sp. PCC 7425.</title>
        <authorList>
            <consortium name="US DOE Joint Genome Institute"/>
            <person name="Lucas S."/>
            <person name="Copeland A."/>
            <person name="Lapidus A."/>
            <person name="Glavina del Rio T."/>
            <person name="Dalin E."/>
            <person name="Tice H."/>
            <person name="Bruce D."/>
            <person name="Goodwin L."/>
            <person name="Pitluck S."/>
            <person name="Sims D."/>
            <person name="Meineke L."/>
            <person name="Brettin T."/>
            <person name="Detter J.C."/>
            <person name="Han C."/>
            <person name="Larimer F."/>
            <person name="Land M."/>
            <person name="Hauser L."/>
            <person name="Kyrpides N."/>
            <person name="Ovchinnikova G."/>
            <person name="Liberton M."/>
            <person name="Stoeckel J."/>
            <person name="Banerjee A."/>
            <person name="Singh A."/>
            <person name="Page L."/>
            <person name="Sato H."/>
            <person name="Zhao L."/>
            <person name="Sherman L."/>
            <person name="Pakrasi H."/>
            <person name="Richardson P."/>
        </authorList>
    </citation>
    <scope>NUCLEOTIDE SEQUENCE</scope>
    <source>
        <strain evidence="1">PCC 7425</strain>
    </source>
</reference>
<organism evidence="1">
    <name type="scientific">Cyanothece sp. (strain PCC 7425 / ATCC 29141)</name>
    <dbReference type="NCBI Taxonomy" id="395961"/>
    <lineage>
        <taxon>Bacteria</taxon>
        <taxon>Bacillati</taxon>
        <taxon>Cyanobacteriota</taxon>
        <taxon>Cyanophyceae</taxon>
        <taxon>Gomontiellales</taxon>
        <taxon>Cyanothecaceae</taxon>
        <taxon>Cyanothece</taxon>
    </lineage>
</organism>
<dbReference type="Gene3D" id="2.120.10.30">
    <property type="entry name" value="TolB, C-terminal domain"/>
    <property type="match status" value="1"/>
</dbReference>
<accession>B8HW72</accession>
<dbReference type="eggNOG" id="COG0823">
    <property type="taxonomic scope" value="Bacteria"/>
</dbReference>
<gene>
    <name evidence="1" type="ordered locus">Cyan7425_2292</name>
</gene>
<proteinExistence type="predicted"/>
<dbReference type="STRING" id="395961.Cyan7425_2292"/>
<dbReference type="OrthoDB" id="8879187at2"/>
<dbReference type="AlphaFoldDB" id="B8HW72"/>
<sequence length="391" mass="44227">MSLTFAYLSQGKLFVKQGDAVKEIQSEFGQSVQVRKLEMKRRKAWKNRGIMEMMLPPTVLQQMDQQPEATEQILITSLCQGQDGQLLYSLEAGELGGIFAWDGVRDRENRLFHNTDFHLTDLDFHLERNLLACTLSHRTGITNIALMAAEGARPREVTEGDSLDRAPRWIPGEYALVYQSAGLARTPDGYISDRAPFTIEKLDFAKQEVVSLAADPKSDLLGPQVGADGWLYYIARPYQSRKPGFHPLKALKELVLIPFRLAYAIFQWLNFFSQMYTGKPLLRAGTNQKVEPKQLRAWGDWITPELVRDRNRSEADAPPLVPKTWQLRRQALQGEPQVLAEGVLSYDLASDGTIIYTNGSGIYTLSPKGERQRLWVSPMIETVMIVEAEPE</sequence>
<dbReference type="SUPFAM" id="SSF82171">
    <property type="entry name" value="DPP6 N-terminal domain-like"/>
    <property type="match status" value="1"/>
</dbReference>